<dbReference type="Pfam" id="PF12705">
    <property type="entry name" value="PDDEXK_1"/>
    <property type="match status" value="1"/>
</dbReference>
<feature type="domain" description="PD-(D/E)XK endonuclease-like" evidence="1">
    <location>
        <begin position="63"/>
        <end position="180"/>
    </location>
</feature>
<organism evidence="2">
    <name type="scientific">marine metagenome</name>
    <dbReference type="NCBI Taxonomy" id="408172"/>
    <lineage>
        <taxon>unclassified sequences</taxon>
        <taxon>metagenomes</taxon>
        <taxon>ecological metagenomes</taxon>
    </lineage>
</organism>
<dbReference type="Gene3D" id="3.90.320.10">
    <property type="match status" value="1"/>
</dbReference>
<dbReference type="InterPro" id="IPR038726">
    <property type="entry name" value="PDDEXK_AddAB-type"/>
</dbReference>
<dbReference type="EMBL" id="UINC01087539">
    <property type="protein sequence ID" value="SVC36982.1"/>
    <property type="molecule type" value="Genomic_DNA"/>
</dbReference>
<sequence>MSQYYSGKRTRNLFKPSSSKPFKLSRSKLELFKSCPRCFYVDRRLGVGQPPGFPFNINSAIDHLLKKEFDEYRESGQAHPLMRDAEIDAVPCPHEKLDQWRTNFTGVQVHHQKTNLIITGAIDDLWVTPDRQHLVVDYKATSKDRPVTIDARWQDSYKRQMEIYQWLLRGNELAVSDTGYFVYCNGRRSAPRFEGRMDFDISVIPYVGDDSWVEELVV</sequence>
<gene>
    <name evidence="2" type="ORF">METZ01_LOCUS289836</name>
</gene>
<protein>
    <recommendedName>
        <fullName evidence="1">PD-(D/E)XK endonuclease-like domain-containing protein</fullName>
    </recommendedName>
</protein>
<evidence type="ECO:0000259" key="1">
    <source>
        <dbReference type="Pfam" id="PF12705"/>
    </source>
</evidence>
<evidence type="ECO:0000313" key="2">
    <source>
        <dbReference type="EMBL" id="SVC36982.1"/>
    </source>
</evidence>
<feature type="non-terminal residue" evidence="2">
    <location>
        <position position="218"/>
    </location>
</feature>
<dbReference type="InterPro" id="IPR011604">
    <property type="entry name" value="PDDEXK-like_dom_sf"/>
</dbReference>
<reference evidence="2" key="1">
    <citation type="submission" date="2018-05" db="EMBL/GenBank/DDBJ databases">
        <authorList>
            <person name="Lanie J.A."/>
            <person name="Ng W.-L."/>
            <person name="Kazmierczak K.M."/>
            <person name="Andrzejewski T.M."/>
            <person name="Davidsen T.M."/>
            <person name="Wayne K.J."/>
            <person name="Tettelin H."/>
            <person name="Glass J.I."/>
            <person name="Rusch D."/>
            <person name="Podicherti R."/>
            <person name="Tsui H.-C.T."/>
            <person name="Winkler M.E."/>
        </authorList>
    </citation>
    <scope>NUCLEOTIDE SEQUENCE</scope>
</reference>
<name>A0A382LPE8_9ZZZZ</name>
<accession>A0A382LPE8</accession>
<proteinExistence type="predicted"/>
<dbReference type="AlphaFoldDB" id="A0A382LPE8"/>